<feature type="domain" description="DNA utilization protein HofO C-terminal" evidence="2">
    <location>
        <begin position="93"/>
        <end position="162"/>
    </location>
</feature>
<evidence type="ECO:0000256" key="1">
    <source>
        <dbReference type="SAM" id="Phobius"/>
    </source>
</evidence>
<accession>A0A1I4DX63</accession>
<evidence type="ECO:0000259" key="2">
    <source>
        <dbReference type="Pfam" id="PF25319"/>
    </source>
</evidence>
<evidence type="ECO:0000313" key="3">
    <source>
        <dbReference type="EMBL" id="SFK97539.1"/>
    </source>
</evidence>
<dbReference type="Proteomes" id="UP000198841">
    <property type="component" value="Unassembled WGS sequence"/>
</dbReference>
<dbReference type="RefSeq" id="WP_008107892.1">
    <property type="nucleotide sequence ID" value="NZ_FOSD01000014.1"/>
</dbReference>
<proteinExistence type="predicted"/>
<reference evidence="3 4" key="1">
    <citation type="submission" date="2016-10" db="EMBL/GenBank/DDBJ databases">
        <authorList>
            <person name="Varghese N."/>
            <person name="Submissions S."/>
        </authorList>
    </citation>
    <scope>NUCLEOTIDE SEQUENCE [LARGE SCALE GENOMIC DNA]</scope>
    <source>
        <strain evidence="3 4">YR512</strain>
    </source>
</reference>
<organism evidence="3 4">
    <name type="scientific">Candidatus Pantoea symbiotica</name>
    <dbReference type="NCBI Taxonomy" id="1884370"/>
    <lineage>
        <taxon>Bacteria</taxon>
        <taxon>Pseudomonadati</taxon>
        <taxon>Pseudomonadota</taxon>
        <taxon>Gammaproteobacteria</taxon>
        <taxon>Enterobacterales</taxon>
        <taxon>Erwiniaceae</taxon>
        <taxon>Pantoea</taxon>
    </lineage>
</organism>
<protein>
    <submittedName>
        <fullName evidence="3">Pilus assembly protein HofO</fullName>
    </submittedName>
</protein>
<keyword evidence="1" id="KW-0472">Membrane</keyword>
<sequence length="164" mass="19365">MNELLQRWLMLTLPLRMVWLLMLSLLLFALMWIVLLRPQQQMREVQARQLEQMRQQQQQRLKQLASLPAIDALQSEISLLQQPKKDADAQQTLERIVVARGNQLEAWHPDSQPQQLQLRLIWPQFLPLFSELANTRLPVPQRFQLQAEQGVLNTQLWLESDDAE</sequence>
<name>A0A1I4DX63_9GAMM</name>
<keyword evidence="1" id="KW-0812">Transmembrane</keyword>
<dbReference type="EMBL" id="FOSD01000014">
    <property type="protein sequence ID" value="SFK97539.1"/>
    <property type="molecule type" value="Genomic_DNA"/>
</dbReference>
<feature type="transmembrane region" description="Helical" evidence="1">
    <location>
        <begin position="17"/>
        <end position="36"/>
    </location>
</feature>
<gene>
    <name evidence="3" type="ORF">SAMN05518863_11449</name>
</gene>
<comment type="caution">
    <text evidence="3">The sequence shown here is derived from an EMBL/GenBank/DDBJ whole genome shotgun (WGS) entry which is preliminary data.</text>
</comment>
<dbReference type="InterPro" id="IPR057522">
    <property type="entry name" value="HofO_C"/>
</dbReference>
<keyword evidence="1" id="KW-1133">Transmembrane helix</keyword>
<keyword evidence="4" id="KW-1185">Reference proteome</keyword>
<evidence type="ECO:0000313" key="4">
    <source>
        <dbReference type="Proteomes" id="UP000198841"/>
    </source>
</evidence>
<dbReference type="Pfam" id="PF25319">
    <property type="entry name" value="HofO"/>
    <property type="match status" value="1"/>
</dbReference>